<keyword evidence="2" id="KW-1185">Reference proteome</keyword>
<evidence type="ECO:0000313" key="1">
    <source>
        <dbReference type="EMBL" id="RNJ59730.1"/>
    </source>
</evidence>
<accession>A0A3M9YL19</accession>
<name>A0A3M9YL19_9PEZI</name>
<evidence type="ECO:0000313" key="2">
    <source>
        <dbReference type="Proteomes" id="UP000267145"/>
    </source>
</evidence>
<dbReference type="RefSeq" id="XP_028497888.1">
    <property type="nucleotide sequence ID" value="XM_028635686.1"/>
</dbReference>
<dbReference type="EMBL" id="RBVV01000013">
    <property type="protein sequence ID" value="RNJ59730.1"/>
    <property type="molecule type" value="Genomic_DNA"/>
</dbReference>
<proteinExistence type="predicted"/>
<reference evidence="1 2" key="1">
    <citation type="submission" date="2018-10" db="EMBL/GenBank/DDBJ databases">
        <title>Genome sequence of Verticillium nonalfalfae VnAa140.</title>
        <authorList>
            <person name="Stajich J.E."/>
            <person name="Kasson M.T."/>
        </authorList>
    </citation>
    <scope>NUCLEOTIDE SEQUENCE [LARGE SCALE GENOMIC DNA]</scope>
    <source>
        <strain evidence="1 2">VnAa140</strain>
    </source>
</reference>
<organism evidence="1 2">
    <name type="scientific">Verticillium nonalfalfae</name>
    <dbReference type="NCBI Taxonomy" id="1051616"/>
    <lineage>
        <taxon>Eukaryota</taxon>
        <taxon>Fungi</taxon>
        <taxon>Dikarya</taxon>
        <taxon>Ascomycota</taxon>
        <taxon>Pezizomycotina</taxon>
        <taxon>Sordariomycetes</taxon>
        <taxon>Hypocreomycetidae</taxon>
        <taxon>Glomerellales</taxon>
        <taxon>Plectosphaerellaceae</taxon>
        <taxon>Verticillium</taxon>
    </lineage>
</organism>
<sequence length="127" mass="14395">MFVSSSQYQSQRRRRSEDLWRFSRVVLGSCEVDTWYPDYVSNGEEVDAIYPSTADYLEQASGYYSYSPGLVYPDAYETAGIFAVDGSSASVTLAEKTRYLFRLINATRETATRTFDYFGETTTSNTA</sequence>
<dbReference type="GeneID" id="39605142"/>
<protein>
    <submittedName>
        <fullName evidence="1">Uncharacterized protein</fullName>
    </submittedName>
</protein>
<comment type="caution">
    <text evidence="1">The sequence shown here is derived from an EMBL/GenBank/DDBJ whole genome shotgun (WGS) entry which is preliminary data.</text>
</comment>
<gene>
    <name evidence="1" type="ORF">D7B24_001453</name>
</gene>
<dbReference type="Proteomes" id="UP000267145">
    <property type="component" value="Unassembled WGS sequence"/>
</dbReference>
<dbReference type="AlphaFoldDB" id="A0A3M9YL19"/>